<name>A0A6H2A4H5_9ZZZZ</name>
<proteinExistence type="predicted"/>
<protein>
    <submittedName>
        <fullName evidence="1">Uncharacterized protein</fullName>
    </submittedName>
</protein>
<evidence type="ECO:0000313" key="1">
    <source>
        <dbReference type="EMBL" id="QJA55103.1"/>
    </source>
</evidence>
<dbReference type="AlphaFoldDB" id="A0A6H2A4H5"/>
<dbReference type="EMBL" id="MT145177">
    <property type="protein sequence ID" value="QJI04410.1"/>
    <property type="molecule type" value="Genomic_DNA"/>
</dbReference>
<gene>
    <name evidence="1" type="ORF">TM448A06871_0010</name>
    <name evidence="2" type="ORF">TM448B08059_0004</name>
</gene>
<sequence>MTNSNWEKRFDEMFGGGVECNVYKGETIWELDVTDEVKQFISQVEAEAREEGYKEGVKMLEWRINCNTLISELYGWKSIVDQTVDECLEKWIDKKDQRKFLTKSLSTPTKEQNV</sequence>
<evidence type="ECO:0000313" key="2">
    <source>
        <dbReference type="EMBL" id="QJI04410.1"/>
    </source>
</evidence>
<dbReference type="EMBL" id="MT144567">
    <property type="protein sequence ID" value="QJA55103.1"/>
    <property type="molecule type" value="Genomic_DNA"/>
</dbReference>
<accession>A0A6H2A4H5</accession>
<organism evidence="1">
    <name type="scientific">viral metagenome</name>
    <dbReference type="NCBI Taxonomy" id="1070528"/>
    <lineage>
        <taxon>unclassified sequences</taxon>
        <taxon>metagenomes</taxon>
        <taxon>organismal metagenomes</taxon>
    </lineage>
</organism>
<reference evidence="1" key="1">
    <citation type="submission" date="2020-03" db="EMBL/GenBank/DDBJ databases">
        <title>The deep terrestrial virosphere.</title>
        <authorList>
            <person name="Holmfeldt K."/>
            <person name="Nilsson E."/>
            <person name="Simone D."/>
            <person name="Lopez-Fernandez M."/>
            <person name="Wu X."/>
            <person name="de Brujin I."/>
            <person name="Lundin D."/>
            <person name="Andersson A."/>
            <person name="Bertilsson S."/>
            <person name="Dopson M."/>
        </authorList>
    </citation>
    <scope>NUCLEOTIDE SEQUENCE</scope>
    <source>
        <strain evidence="1">TM448A06871</strain>
        <strain evidence="2">TM448B08059</strain>
    </source>
</reference>